<dbReference type="PaxDb" id="243159-AFE_0904"/>
<keyword evidence="2" id="KW-1185">Reference proteome</keyword>
<evidence type="ECO:0000313" key="2">
    <source>
        <dbReference type="Proteomes" id="UP000001362"/>
    </source>
</evidence>
<dbReference type="STRING" id="243159.AFE_0904"/>
<name>B7J784_ACIF2</name>
<protein>
    <submittedName>
        <fullName evidence="1">Uncharacterized protein</fullName>
    </submittedName>
</protein>
<dbReference type="KEGG" id="afr:AFE_0904"/>
<dbReference type="Proteomes" id="UP000001362">
    <property type="component" value="Chromosome"/>
</dbReference>
<dbReference type="AlphaFoldDB" id="B7J784"/>
<dbReference type="HOGENOM" id="CLU_3371484_0_0_6"/>
<proteinExistence type="predicted"/>
<organism evidence="1 2">
    <name type="scientific">Acidithiobacillus ferrooxidans (strain ATCC 23270 / DSM 14882 / CIP 104768 / NCIMB 8455)</name>
    <name type="common">Ferrobacillus ferrooxidans (strain ATCC 23270)</name>
    <dbReference type="NCBI Taxonomy" id="243159"/>
    <lineage>
        <taxon>Bacteria</taxon>
        <taxon>Pseudomonadati</taxon>
        <taxon>Pseudomonadota</taxon>
        <taxon>Acidithiobacillia</taxon>
        <taxon>Acidithiobacillales</taxon>
        <taxon>Acidithiobacillaceae</taxon>
        <taxon>Acidithiobacillus</taxon>
    </lineage>
</organism>
<gene>
    <name evidence="1" type="ordered locus">AFE_0904</name>
</gene>
<accession>B7J784</accession>
<evidence type="ECO:0000313" key="1">
    <source>
        <dbReference type="EMBL" id="ACK78156.1"/>
    </source>
</evidence>
<sequence>MTGHHKIKKASGRLTLQKSLSLTPPQLPIFPIST</sequence>
<dbReference type="EMBL" id="CP001219">
    <property type="protein sequence ID" value="ACK78156.1"/>
    <property type="molecule type" value="Genomic_DNA"/>
</dbReference>
<reference evidence="1 2" key="1">
    <citation type="journal article" date="2008" name="BMC Genomics">
        <title>Acidithiobacillus ferrooxidans metabolism: from genome sequence to industrial applications.</title>
        <authorList>
            <person name="Valdes J."/>
            <person name="Pedroso I."/>
            <person name="Quatrini R."/>
            <person name="Dodson R.J."/>
            <person name="Tettelin H."/>
            <person name="Blake R.II."/>
            <person name="Eisen J.A."/>
            <person name="Holmes D.S."/>
        </authorList>
    </citation>
    <scope>NUCLEOTIDE SEQUENCE [LARGE SCALE GENOMIC DNA]</scope>
    <source>
        <strain evidence="2">ATCC 23270 / DSM 14882 / CIP 104768 / NCIMB 8455</strain>
    </source>
</reference>